<evidence type="ECO:0000259" key="8">
    <source>
        <dbReference type="PROSITE" id="PS51888"/>
    </source>
</evidence>
<dbReference type="Pfam" id="PF00089">
    <property type="entry name" value="Trypsin"/>
    <property type="match status" value="2"/>
</dbReference>
<evidence type="ECO:0000256" key="4">
    <source>
        <dbReference type="ARBA" id="ARBA00022825"/>
    </source>
</evidence>
<dbReference type="AlphaFoldDB" id="A0A1Q3FQJ0"/>
<dbReference type="Gene3D" id="3.30.1640.30">
    <property type="match status" value="1"/>
</dbReference>
<keyword evidence="3" id="KW-0378">Hydrolase</keyword>
<reference evidence="9" key="1">
    <citation type="submission" date="2017-01" db="EMBL/GenBank/DDBJ databases">
        <title>A deep insight into the sialotranscriptome of adult male and female Cluex tarsalis mosquitoes.</title>
        <authorList>
            <person name="Ribeiro J.M."/>
            <person name="Moreira F."/>
            <person name="Bernard K.A."/>
            <person name="Calvo E."/>
        </authorList>
    </citation>
    <scope>NUCLEOTIDE SEQUENCE</scope>
    <source>
        <strain evidence="9">Kern County</strain>
        <tissue evidence="9">Salivary glands</tissue>
    </source>
</reference>
<dbReference type="InterPro" id="IPR043504">
    <property type="entry name" value="Peptidase_S1_PA_chymotrypsin"/>
</dbReference>
<evidence type="ECO:0000259" key="7">
    <source>
        <dbReference type="PROSITE" id="PS50240"/>
    </source>
</evidence>
<dbReference type="PANTHER" id="PTHR24260:SF147">
    <property type="entry name" value="EG:BACR7A4.3 PROTEIN-RELATED"/>
    <property type="match status" value="1"/>
</dbReference>
<name>A0A1Q3FQJ0_CULTA</name>
<evidence type="ECO:0000313" key="9">
    <source>
        <dbReference type="EMBL" id="JAV29768.1"/>
    </source>
</evidence>
<dbReference type="PROSITE" id="PS51888">
    <property type="entry name" value="CLIP"/>
    <property type="match status" value="1"/>
</dbReference>
<dbReference type="Pfam" id="PF12032">
    <property type="entry name" value="CLIP"/>
    <property type="match status" value="1"/>
</dbReference>
<sequence>MLLTYHRVAMFIAVITTGSVVVIPGSAENLPGMLLDYRNSFLSYEQKGLDTCPFTYYRETCSDFAHVAIVSTPNTTCLGTFISEQFALVKASCLPPVGREPSDILLAAGKTPQPIAAAAVFIHPDFQRSSSGPSVMDLAVLKLNGSVSFNKNLAASCLWASDAVEMYSKVQEVFYDLSTNKMKQNSTICTGDSKNDCLKSVQHQWCQRKSPNSLLQIRELGKYKMHPMLASVECDSNGEIVPMVHYLPWIREVTKNTDIEYDLTNTGMGEKCTKGESGEEGVCLPIEKCPQVLKNFKKLQHSDKISTCGFEGHEPLTCCATEDMLVSPEKQDTFSGIVAEIEQCERMYDEFRRTPEEYQLNAQVAIIDLHESLNCSATLITARYLLTSAQCISDANLKNAVVWLGMSNDIDDVSQSNRIHSVYPHPKFNPKTNRNNVAVVKLTSPVLIQSFSVPACLWRTKSKMPTTLDSTGFDRTERTIAATSASPMYYGDCRRLYNPELTPAEMCVHHQPLRDCGPQDVHSSCGDPGSGLYSTLYVGDDEMKPVTYLVGVYSYGFQCDKGGPAVYSRVSEYYAWIKSVIYLTAQEQD</sequence>
<keyword evidence="2" id="KW-0732">Signal</keyword>
<keyword evidence="5" id="KW-1015">Disulfide bond</keyword>
<feature type="domain" description="Peptidase S1" evidence="7">
    <location>
        <begin position="15"/>
        <end position="255"/>
    </location>
</feature>
<dbReference type="Gene3D" id="2.40.10.10">
    <property type="entry name" value="Trypsin-like serine proteases"/>
    <property type="match status" value="1"/>
</dbReference>
<dbReference type="InterPro" id="IPR001254">
    <property type="entry name" value="Trypsin_dom"/>
</dbReference>
<keyword evidence="4" id="KW-0720">Serine protease</keyword>
<protein>
    <submittedName>
        <fullName evidence="9">Putative trypsin-like serine protease</fullName>
    </submittedName>
</protein>
<evidence type="ECO:0000256" key="1">
    <source>
        <dbReference type="ARBA" id="ARBA00022670"/>
    </source>
</evidence>
<evidence type="ECO:0000256" key="2">
    <source>
        <dbReference type="ARBA" id="ARBA00022729"/>
    </source>
</evidence>
<comment type="similarity">
    <text evidence="6">Belongs to the peptidase S1 family. CLIP subfamily.</text>
</comment>
<feature type="domain" description="Clip" evidence="8">
    <location>
        <begin position="271"/>
        <end position="319"/>
    </location>
</feature>
<proteinExistence type="inferred from homology"/>
<dbReference type="PANTHER" id="PTHR24260">
    <property type="match status" value="1"/>
</dbReference>
<dbReference type="InterPro" id="IPR009003">
    <property type="entry name" value="Peptidase_S1_PA"/>
</dbReference>
<evidence type="ECO:0000256" key="3">
    <source>
        <dbReference type="ARBA" id="ARBA00022801"/>
    </source>
</evidence>
<accession>A0A1Q3FQJ0</accession>
<dbReference type="InterPro" id="IPR038565">
    <property type="entry name" value="CLIP_sf"/>
</dbReference>
<dbReference type="GO" id="GO:0006508">
    <property type="term" value="P:proteolysis"/>
    <property type="evidence" value="ECO:0007669"/>
    <property type="project" value="UniProtKB-KW"/>
</dbReference>
<dbReference type="SUPFAM" id="SSF50494">
    <property type="entry name" value="Trypsin-like serine proteases"/>
    <property type="match status" value="2"/>
</dbReference>
<dbReference type="SMART" id="SM00020">
    <property type="entry name" value="Tryp_SPc"/>
    <property type="match status" value="1"/>
</dbReference>
<feature type="domain" description="Peptidase S1" evidence="7">
    <location>
        <begin position="337"/>
        <end position="582"/>
    </location>
</feature>
<organism evidence="9">
    <name type="scientific">Culex tarsalis</name>
    <name type="common">Encephalitis mosquito</name>
    <dbReference type="NCBI Taxonomy" id="7177"/>
    <lineage>
        <taxon>Eukaryota</taxon>
        <taxon>Metazoa</taxon>
        <taxon>Ecdysozoa</taxon>
        <taxon>Arthropoda</taxon>
        <taxon>Hexapoda</taxon>
        <taxon>Insecta</taxon>
        <taxon>Pterygota</taxon>
        <taxon>Neoptera</taxon>
        <taxon>Endopterygota</taxon>
        <taxon>Diptera</taxon>
        <taxon>Nematocera</taxon>
        <taxon>Culicoidea</taxon>
        <taxon>Culicidae</taxon>
        <taxon>Culicinae</taxon>
        <taxon>Culicini</taxon>
        <taxon>Culex</taxon>
        <taxon>Culex</taxon>
    </lineage>
</organism>
<dbReference type="GO" id="GO:0004252">
    <property type="term" value="F:serine-type endopeptidase activity"/>
    <property type="evidence" value="ECO:0007669"/>
    <property type="project" value="InterPro"/>
</dbReference>
<dbReference type="FunFam" id="2.40.10.10:FF:000068">
    <property type="entry name" value="transmembrane protease serine 2"/>
    <property type="match status" value="1"/>
</dbReference>
<dbReference type="InterPro" id="IPR051333">
    <property type="entry name" value="CLIP_Serine_Protease"/>
</dbReference>
<evidence type="ECO:0000256" key="5">
    <source>
        <dbReference type="ARBA" id="ARBA00023157"/>
    </source>
</evidence>
<evidence type="ECO:0000256" key="6">
    <source>
        <dbReference type="ARBA" id="ARBA00024195"/>
    </source>
</evidence>
<keyword evidence="1 9" id="KW-0645">Protease</keyword>
<dbReference type="InterPro" id="IPR022700">
    <property type="entry name" value="CLIP"/>
</dbReference>
<dbReference type="PROSITE" id="PS50240">
    <property type="entry name" value="TRYPSIN_DOM"/>
    <property type="match status" value="2"/>
</dbReference>
<dbReference type="EMBL" id="GFDL01005277">
    <property type="protein sequence ID" value="JAV29768.1"/>
    <property type="molecule type" value="Transcribed_RNA"/>
</dbReference>
<dbReference type="Gene3D" id="2.40.10.120">
    <property type="match status" value="1"/>
</dbReference>